<dbReference type="Gene3D" id="3.40.50.720">
    <property type="entry name" value="NAD(P)-binding Rossmann-like Domain"/>
    <property type="match status" value="1"/>
</dbReference>
<dbReference type="PRINTS" id="PR00081">
    <property type="entry name" value="GDHRDH"/>
</dbReference>
<name>A0ABR0EFK1_ZASCE</name>
<keyword evidence="2" id="KW-0560">Oxidoreductase</keyword>
<comment type="caution">
    <text evidence="3">The sequence shown here is derived from an EMBL/GenBank/DDBJ whole genome shotgun (WGS) entry which is preliminary data.</text>
</comment>
<evidence type="ECO:0000256" key="1">
    <source>
        <dbReference type="ARBA" id="ARBA00006484"/>
    </source>
</evidence>
<organism evidence="3 4">
    <name type="scientific">Zasmidium cellare</name>
    <name type="common">Wine cellar mold</name>
    <name type="synonym">Racodium cellare</name>
    <dbReference type="NCBI Taxonomy" id="395010"/>
    <lineage>
        <taxon>Eukaryota</taxon>
        <taxon>Fungi</taxon>
        <taxon>Dikarya</taxon>
        <taxon>Ascomycota</taxon>
        <taxon>Pezizomycotina</taxon>
        <taxon>Dothideomycetes</taxon>
        <taxon>Dothideomycetidae</taxon>
        <taxon>Mycosphaerellales</taxon>
        <taxon>Mycosphaerellaceae</taxon>
        <taxon>Zasmidium</taxon>
    </lineage>
</organism>
<evidence type="ECO:0000313" key="3">
    <source>
        <dbReference type="EMBL" id="KAK4499905.1"/>
    </source>
</evidence>
<dbReference type="InterPro" id="IPR002347">
    <property type="entry name" value="SDR_fam"/>
</dbReference>
<dbReference type="InterPro" id="IPR036291">
    <property type="entry name" value="NAD(P)-bd_dom_sf"/>
</dbReference>
<dbReference type="PANTHER" id="PTHR42901">
    <property type="entry name" value="ALCOHOL DEHYDROGENASE"/>
    <property type="match status" value="1"/>
</dbReference>
<dbReference type="Pfam" id="PF00106">
    <property type="entry name" value="adh_short"/>
    <property type="match status" value="1"/>
</dbReference>
<keyword evidence="4" id="KW-1185">Reference proteome</keyword>
<evidence type="ECO:0000256" key="2">
    <source>
        <dbReference type="ARBA" id="ARBA00023002"/>
    </source>
</evidence>
<dbReference type="PANTHER" id="PTHR42901:SF1">
    <property type="entry name" value="ALCOHOL DEHYDROGENASE"/>
    <property type="match status" value="1"/>
</dbReference>
<reference evidence="3 4" key="1">
    <citation type="journal article" date="2023" name="G3 (Bethesda)">
        <title>A chromosome-level genome assembly of Zasmidium syzygii isolated from banana leaves.</title>
        <authorList>
            <person name="van Westerhoven A.C."/>
            <person name="Mehrabi R."/>
            <person name="Talebi R."/>
            <person name="Steentjes M.B.F."/>
            <person name="Corcolon B."/>
            <person name="Chong P.A."/>
            <person name="Kema G.H.J."/>
            <person name="Seidl M.F."/>
        </authorList>
    </citation>
    <scope>NUCLEOTIDE SEQUENCE [LARGE SCALE GENOMIC DNA]</scope>
    <source>
        <strain evidence="3 4">P124</strain>
    </source>
</reference>
<protein>
    <recommendedName>
        <fullName evidence="5">NAD(P)-binding protein</fullName>
    </recommendedName>
</protein>
<dbReference type="CDD" id="cd05233">
    <property type="entry name" value="SDR_c"/>
    <property type="match status" value="1"/>
</dbReference>
<gene>
    <name evidence="3" type="ORF">PRZ48_008091</name>
</gene>
<evidence type="ECO:0008006" key="5">
    <source>
        <dbReference type="Google" id="ProtNLM"/>
    </source>
</evidence>
<proteinExistence type="inferred from homology"/>
<dbReference type="SUPFAM" id="SSF51735">
    <property type="entry name" value="NAD(P)-binding Rossmann-fold domains"/>
    <property type="match status" value="1"/>
</dbReference>
<evidence type="ECO:0000313" key="4">
    <source>
        <dbReference type="Proteomes" id="UP001305779"/>
    </source>
</evidence>
<dbReference type="EMBL" id="JAXOVC010000006">
    <property type="protein sequence ID" value="KAK4499905.1"/>
    <property type="molecule type" value="Genomic_DNA"/>
</dbReference>
<dbReference type="Proteomes" id="UP001305779">
    <property type="component" value="Unassembled WGS sequence"/>
</dbReference>
<accession>A0ABR0EFK1</accession>
<sequence>MADEFPEIPKWISFTKTWHTKPYPFISPERPELSAASKNVVVAGGGTGIGKATAIAFAQAGAASVSILGRRANRLEEAAQEIRAAGPKTTVITEGADMSQRAEAVAALKNIANKVGKVHVFMWCAGILPRVAPVLGYDEEEFRRSFELMTLSAFNAIQAVLPVATPDAKIINVSSGIAHINPMPGVFTYAMYKLAVVKMFDYLAAENPKLHIVNTQPGVIKTEINADTDVEGQDEIELPASFHVWLASPEAEFLKSKYVWVNWDAEELVSRKDEIKNSMLFRILLEGMPM</sequence>
<comment type="similarity">
    <text evidence="1">Belongs to the short-chain dehydrogenases/reductases (SDR) family.</text>
</comment>